<sequence>MKPQLTLQTPLELPYQEISNYLNKLWISEDNDNTGANTFTLMVWQPAWLEQCLVRKGLVNGPITGNLSPEIIEVAKKFILEEGLPITTSLNSEELLKLLKENLSNIDFEDFRGQFFESSISTLNPRRLITLAPTLNKNSDIKTFVSAYCPLSDTQAMQPICGDLVVIRGDSDSIAHKGLKIIDELSIDELPSWLWWNGSLDESPEIFEYFTNYGLRLIIDTALGSPKRCLKVLDKLKKSNKAINDLNWVRLKNWRESLAMIFDPPSRRPILDHITDIDIDIAGDHMIQALFLISWISDKLGWSFLRVEREKESTQIEFERINGEKISTSINPLPLGNPSIHLGQVIGLRLVSKISDVQKNNTCVILGCESVECMRLEAGGMANMELIEQVVPNSFSSSEFDVSKLLGSSRGNTSPLFENAIKIALQIFNDFKNQ</sequence>
<dbReference type="PANTHER" id="PTHR38658">
    <property type="entry name" value="OXPP CYCLE PROTEIN OPCA-RELATED"/>
    <property type="match status" value="1"/>
</dbReference>
<comment type="caution">
    <text evidence="3">The sequence shown here is derived from an EMBL/GenBank/DDBJ whole genome shotgun (WGS) entry which is preliminary data.</text>
</comment>
<dbReference type="InterPro" id="IPR046801">
    <property type="entry name" value="OpcA_G6PD_N"/>
</dbReference>
<dbReference type="RefSeq" id="WP_032514191.1">
    <property type="nucleotide sequence ID" value="NZ_JNAJ01000016.1"/>
</dbReference>
<evidence type="ECO:0000313" key="3">
    <source>
        <dbReference type="EMBL" id="KGF90786.1"/>
    </source>
</evidence>
<evidence type="ECO:0000259" key="2">
    <source>
        <dbReference type="Pfam" id="PF20171"/>
    </source>
</evidence>
<dbReference type="OrthoDB" id="128564at2"/>
<organism evidence="3 4">
    <name type="scientific">Prochlorococcus marinus str. MIT 9116</name>
    <dbReference type="NCBI Taxonomy" id="167544"/>
    <lineage>
        <taxon>Bacteria</taxon>
        <taxon>Bacillati</taxon>
        <taxon>Cyanobacteriota</taxon>
        <taxon>Cyanophyceae</taxon>
        <taxon>Synechococcales</taxon>
        <taxon>Prochlorococcaceae</taxon>
        <taxon>Prochlorococcus</taxon>
    </lineage>
</organism>
<dbReference type="Pfam" id="PF10128">
    <property type="entry name" value="OpcA_G6PD_assem"/>
    <property type="match status" value="1"/>
</dbReference>
<proteinExistence type="predicted"/>
<dbReference type="InterPro" id="IPR046802">
    <property type="entry name" value="OpcA_G6PD_C"/>
</dbReference>
<reference evidence="4" key="1">
    <citation type="journal article" date="2014" name="Sci. Data">
        <title>Genomes of diverse isolates of the marine cyanobacterium Prochlorococcus.</title>
        <authorList>
            <person name="Biller S."/>
            <person name="Berube P."/>
            <person name="Thompson J."/>
            <person name="Kelly L."/>
            <person name="Roggensack S."/>
            <person name="Awad L."/>
            <person name="Roache-Johnson K."/>
            <person name="Ding H."/>
            <person name="Giovannoni S.J."/>
            <person name="Moore L.R."/>
            <person name="Chisholm S.W."/>
        </authorList>
    </citation>
    <scope>NUCLEOTIDE SEQUENCE [LARGE SCALE GENOMIC DNA]</scope>
</reference>
<accession>A0A0A1ZQI1</accession>
<dbReference type="Proteomes" id="UP000030491">
    <property type="component" value="Unassembled WGS sequence"/>
</dbReference>
<dbReference type="Pfam" id="PF20171">
    <property type="entry name" value="OpcA_G6PD_C"/>
    <property type="match status" value="1"/>
</dbReference>
<protein>
    <submittedName>
        <fullName evidence="3">OpcA</fullName>
    </submittedName>
</protein>
<dbReference type="EMBL" id="JNAJ01000016">
    <property type="protein sequence ID" value="KGF90786.1"/>
    <property type="molecule type" value="Genomic_DNA"/>
</dbReference>
<feature type="domain" description="Glucose-6-phosphate dehydrogenase assembly protein OpcA C-terminal" evidence="2">
    <location>
        <begin position="242"/>
        <end position="420"/>
    </location>
</feature>
<gene>
    <name evidence="3" type="ORF">EU93_1385</name>
</gene>
<dbReference type="AlphaFoldDB" id="A0A0A1ZQI1"/>
<dbReference type="PANTHER" id="PTHR38658:SF1">
    <property type="entry name" value="OXPP CYCLE PROTEIN OPCA-RELATED"/>
    <property type="match status" value="1"/>
</dbReference>
<evidence type="ECO:0000313" key="4">
    <source>
        <dbReference type="Proteomes" id="UP000030491"/>
    </source>
</evidence>
<dbReference type="InterPro" id="IPR004555">
    <property type="entry name" value="G6PDH_assembly_OpcA"/>
</dbReference>
<evidence type="ECO:0000259" key="1">
    <source>
        <dbReference type="Pfam" id="PF10128"/>
    </source>
</evidence>
<feature type="domain" description="Glucose-6-phosphate dehydrogenase assembly protein OpcA N-terminal" evidence="1">
    <location>
        <begin position="119"/>
        <end position="232"/>
    </location>
</feature>
<name>A0A0A1ZQI1_PROMR</name>